<reference evidence="2" key="1">
    <citation type="submission" date="2021-12" db="EMBL/GenBank/DDBJ databases">
        <authorList>
            <person name="Rodrigo-Torres L."/>
            <person name="Arahal R. D."/>
            <person name="Lucena T."/>
        </authorList>
    </citation>
    <scope>NUCLEOTIDE SEQUENCE</scope>
    <source>
        <strain evidence="2">CECT 8226</strain>
    </source>
</reference>
<dbReference type="Proteomes" id="UP000838160">
    <property type="component" value="Unassembled WGS sequence"/>
</dbReference>
<feature type="signal peptide" evidence="1">
    <location>
        <begin position="1"/>
        <end position="26"/>
    </location>
</feature>
<protein>
    <submittedName>
        <fullName evidence="2">Uncharacterized protein</fullName>
    </submittedName>
</protein>
<dbReference type="RefSeq" id="WP_237485949.1">
    <property type="nucleotide sequence ID" value="NZ_CAKLCM010000003.1"/>
</dbReference>
<evidence type="ECO:0000313" key="3">
    <source>
        <dbReference type="Proteomes" id="UP000838160"/>
    </source>
</evidence>
<comment type="caution">
    <text evidence="2">The sequence shown here is derived from an EMBL/GenBank/DDBJ whole genome shotgun (WGS) entry which is preliminary data.</text>
</comment>
<organism evidence="2 3">
    <name type="scientific">Vibrio hippocampi</name>
    <dbReference type="NCBI Taxonomy" id="654686"/>
    <lineage>
        <taxon>Bacteria</taxon>
        <taxon>Pseudomonadati</taxon>
        <taxon>Pseudomonadota</taxon>
        <taxon>Gammaproteobacteria</taxon>
        <taxon>Vibrionales</taxon>
        <taxon>Vibrionaceae</taxon>
        <taxon>Vibrio</taxon>
    </lineage>
</organism>
<gene>
    <name evidence="2" type="ORF">VHP8226_03097</name>
</gene>
<evidence type="ECO:0000256" key="1">
    <source>
        <dbReference type="SAM" id="SignalP"/>
    </source>
</evidence>
<proteinExistence type="predicted"/>
<sequence>MKKSILSAVLVSVALAGFSVAGTAEAAPYVKKHKRVIGKPVPHRPVYRAPVRKVYIGKPYHRAGWSYWAHPIASAVAFAIVVDAVTGDLQDEQGNDVVVLGDGGEVTATYEKDGTVYIITQ</sequence>
<dbReference type="EMBL" id="CAKLCM010000003">
    <property type="protein sequence ID" value="CAH0529193.1"/>
    <property type="molecule type" value="Genomic_DNA"/>
</dbReference>
<evidence type="ECO:0000313" key="2">
    <source>
        <dbReference type="EMBL" id="CAH0529193.1"/>
    </source>
</evidence>
<keyword evidence="1" id="KW-0732">Signal</keyword>
<keyword evidence="3" id="KW-1185">Reference proteome</keyword>
<name>A0ABM8ZMC2_9VIBR</name>
<accession>A0ABM8ZMC2</accession>
<feature type="chain" id="PRO_5047359085" evidence="1">
    <location>
        <begin position="27"/>
        <end position="121"/>
    </location>
</feature>